<proteinExistence type="predicted"/>
<evidence type="ECO:0000313" key="2">
    <source>
        <dbReference type="Proteomes" id="UP000298061"/>
    </source>
</evidence>
<feature type="non-terminal residue" evidence="1">
    <location>
        <position position="1"/>
    </location>
</feature>
<organism evidence="1 2">
    <name type="scientific">Hericium alpestre</name>
    <dbReference type="NCBI Taxonomy" id="135208"/>
    <lineage>
        <taxon>Eukaryota</taxon>
        <taxon>Fungi</taxon>
        <taxon>Dikarya</taxon>
        <taxon>Basidiomycota</taxon>
        <taxon>Agaricomycotina</taxon>
        <taxon>Agaricomycetes</taxon>
        <taxon>Russulales</taxon>
        <taxon>Hericiaceae</taxon>
        <taxon>Hericium</taxon>
    </lineage>
</organism>
<accession>A0A4Y9ZLY8</accession>
<dbReference type="STRING" id="135208.A0A4Y9ZLY8"/>
<dbReference type="Proteomes" id="UP000298061">
    <property type="component" value="Unassembled WGS sequence"/>
</dbReference>
<sequence length="110" mass="12467">GDILSLYTSEGNPWLCVCGWEQKNHRMPDLKRHIRTHTQDFEPARWVCCGVPLAQAPAGVSTLHPVVHNGELRVGGCMAKFSRRDALRRHLQNENIHCIGEVVEQPLYTL</sequence>
<dbReference type="OrthoDB" id="8922241at2759"/>
<comment type="caution">
    <text evidence="1">The sequence shown here is derived from an EMBL/GenBank/DDBJ whole genome shotgun (WGS) entry which is preliminary data.</text>
</comment>
<protein>
    <recommendedName>
        <fullName evidence="3">C2H2-type domain-containing protein</fullName>
    </recommendedName>
</protein>
<evidence type="ECO:0008006" key="3">
    <source>
        <dbReference type="Google" id="ProtNLM"/>
    </source>
</evidence>
<evidence type="ECO:0000313" key="1">
    <source>
        <dbReference type="EMBL" id="TFY74841.1"/>
    </source>
</evidence>
<name>A0A4Y9ZLY8_9AGAM</name>
<dbReference type="EMBL" id="SFCI01001845">
    <property type="protein sequence ID" value="TFY74841.1"/>
    <property type="molecule type" value="Genomic_DNA"/>
</dbReference>
<keyword evidence="2" id="KW-1185">Reference proteome</keyword>
<dbReference type="AlphaFoldDB" id="A0A4Y9ZLY8"/>
<gene>
    <name evidence="1" type="ORF">EWM64_g9169</name>
</gene>
<reference evidence="1 2" key="1">
    <citation type="submission" date="2019-02" db="EMBL/GenBank/DDBJ databases">
        <title>Genome sequencing of the rare red list fungi Hericium alpestre (H. flagellum).</title>
        <authorList>
            <person name="Buettner E."/>
            <person name="Kellner H."/>
        </authorList>
    </citation>
    <scope>NUCLEOTIDE SEQUENCE [LARGE SCALE GENOMIC DNA]</scope>
    <source>
        <strain evidence="1 2">DSM 108284</strain>
    </source>
</reference>